<evidence type="ECO:0000256" key="7">
    <source>
        <dbReference type="SAM" id="MobiDB-lite"/>
    </source>
</evidence>
<dbReference type="Proteomes" id="UP000812440">
    <property type="component" value="Chromosome 3"/>
</dbReference>
<feature type="region of interest" description="Disordered" evidence="7">
    <location>
        <begin position="367"/>
        <end position="442"/>
    </location>
</feature>
<feature type="compositionally biased region" description="Polar residues" evidence="7">
    <location>
        <begin position="385"/>
        <end position="394"/>
    </location>
</feature>
<evidence type="ECO:0000256" key="5">
    <source>
        <dbReference type="ARBA" id="ARBA00023242"/>
    </source>
</evidence>
<organism evidence="9 10">
    <name type="scientific">Hymenochirus boettgeri</name>
    <name type="common">Congo dwarf clawed frog</name>
    <dbReference type="NCBI Taxonomy" id="247094"/>
    <lineage>
        <taxon>Eukaryota</taxon>
        <taxon>Metazoa</taxon>
        <taxon>Chordata</taxon>
        <taxon>Craniata</taxon>
        <taxon>Vertebrata</taxon>
        <taxon>Euteleostomi</taxon>
        <taxon>Amphibia</taxon>
        <taxon>Batrachia</taxon>
        <taxon>Anura</taxon>
        <taxon>Pipoidea</taxon>
        <taxon>Pipidae</taxon>
        <taxon>Pipinae</taxon>
        <taxon>Hymenochirus</taxon>
    </lineage>
</organism>
<feature type="compositionally biased region" description="Polar residues" evidence="7">
    <location>
        <begin position="279"/>
        <end position="288"/>
    </location>
</feature>
<dbReference type="GO" id="GO:0000978">
    <property type="term" value="F:RNA polymerase II cis-regulatory region sequence-specific DNA binding"/>
    <property type="evidence" value="ECO:0007669"/>
    <property type="project" value="TreeGrafter"/>
</dbReference>
<dbReference type="InterPro" id="IPR051643">
    <property type="entry name" value="Transcr_Reg_ZincFinger"/>
</dbReference>
<evidence type="ECO:0000256" key="1">
    <source>
        <dbReference type="ARBA" id="ARBA00004123"/>
    </source>
</evidence>
<dbReference type="InterPro" id="IPR036236">
    <property type="entry name" value="Znf_C2H2_sf"/>
</dbReference>
<dbReference type="OrthoDB" id="8963894at2759"/>
<feature type="domain" description="C2H2-type" evidence="8">
    <location>
        <begin position="186"/>
        <end position="208"/>
    </location>
</feature>
<dbReference type="PROSITE" id="PS00028">
    <property type="entry name" value="ZINC_FINGER_C2H2_1"/>
    <property type="match status" value="4"/>
</dbReference>
<feature type="compositionally biased region" description="Polar residues" evidence="7">
    <location>
        <begin position="335"/>
        <end position="352"/>
    </location>
</feature>
<feature type="region of interest" description="Disordered" evidence="7">
    <location>
        <begin position="600"/>
        <end position="631"/>
    </location>
</feature>
<feature type="compositionally biased region" description="Basic and acidic residues" evidence="7">
    <location>
        <begin position="875"/>
        <end position="887"/>
    </location>
</feature>
<evidence type="ECO:0000256" key="3">
    <source>
        <dbReference type="ARBA" id="ARBA00022771"/>
    </source>
</evidence>
<dbReference type="SMART" id="SM00355">
    <property type="entry name" value="ZnF_C2H2"/>
    <property type="match status" value="5"/>
</dbReference>
<dbReference type="EMBL" id="JAACNH010000006">
    <property type="protein sequence ID" value="KAG8441235.1"/>
    <property type="molecule type" value="Genomic_DNA"/>
</dbReference>
<dbReference type="InterPro" id="IPR055125">
    <property type="entry name" value="Wiz_C_Znf"/>
</dbReference>
<feature type="region of interest" description="Disordered" evidence="7">
    <location>
        <begin position="248"/>
        <end position="353"/>
    </location>
</feature>
<feature type="domain" description="C2H2-type" evidence="8">
    <location>
        <begin position="447"/>
        <end position="474"/>
    </location>
</feature>
<feature type="compositionally biased region" description="Low complexity" evidence="7">
    <location>
        <begin position="151"/>
        <end position="165"/>
    </location>
</feature>
<proteinExistence type="predicted"/>
<comment type="subcellular location">
    <subcellularLocation>
        <location evidence="1">Nucleus</location>
    </subcellularLocation>
</comment>
<feature type="compositionally biased region" description="Basic and acidic residues" evidence="7">
    <location>
        <begin position="67"/>
        <end position="76"/>
    </location>
</feature>
<evidence type="ECO:0000256" key="2">
    <source>
        <dbReference type="ARBA" id="ARBA00022723"/>
    </source>
</evidence>
<dbReference type="PROSITE" id="PS50157">
    <property type="entry name" value="ZINC_FINGER_C2H2_2"/>
    <property type="match status" value="4"/>
</dbReference>
<dbReference type="PANTHER" id="PTHR24396:SF22">
    <property type="entry name" value="PROTEIN WIZ"/>
    <property type="match status" value="1"/>
</dbReference>
<feature type="compositionally biased region" description="Basic and acidic residues" evidence="7">
    <location>
        <begin position="27"/>
        <end position="36"/>
    </location>
</feature>
<feature type="region of interest" description="Disordered" evidence="7">
    <location>
        <begin position="950"/>
        <end position="971"/>
    </location>
</feature>
<feature type="domain" description="C2H2-type" evidence="8">
    <location>
        <begin position="742"/>
        <end position="764"/>
    </location>
</feature>
<evidence type="ECO:0000313" key="10">
    <source>
        <dbReference type="Proteomes" id="UP000812440"/>
    </source>
</evidence>
<feature type="compositionally biased region" description="Low complexity" evidence="7">
    <location>
        <begin position="254"/>
        <end position="271"/>
    </location>
</feature>
<feature type="compositionally biased region" description="Basic and acidic residues" evidence="7">
    <location>
        <begin position="559"/>
        <end position="578"/>
    </location>
</feature>
<keyword evidence="10" id="KW-1185">Reference proteome</keyword>
<evidence type="ECO:0000259" key="8">
    <source>
        <dbReference type="PROSITE" id="PS50157"/>
    </source>
</evidence>
<reference evidence="9" key="1">
    <citation type="thesis" date="2020" institute="ProQuest LLC" country="789 East Eisenhower Parkway, Ann Arbor, MI, USA">
        <title>Comparative Genomics and Chromosome Evolution.</title>
        <authorList>
            <person name="Mudd A.B."/>
        </authorList>
    </citation>
    <scope>NUCLEOTIDE SEQUENCE</scope>
    <source>
        <strain evidence="9">Female2</strain>
        <tissue evidence="9">Blood</tissue>
    </source>
</reference>
<dbReference type="Pfam" id="PF23015">
    <property type="entry name" value="zf-WIZ"/>
    <property type="match status" value="1"/>
</dbReference>
<gene>
    <name evidence="9" type="ORF">GDO86_006833</name>
</gene>
<keyword evidence="4" id="KW-0862">Zinc</keyword>
<evidence type="ECO:0000256" key="6">
    <source>
        <dbReference type="PROSITE-ProRule" id="PRU00042"/>
    </source>
</evidence>
<comment type="caution">
    <text evidence="9">The sequence shown here is derived from an EMBL/GenBank/DDBJ whole genome shotgun (WGS) entry which is preliminary data.</text>
</comment>
<dbReference type="GO" id="GO:0000981">
    <property type="term" value="F:DNA-binding transcription factor activity, RNA polymerase II-specific"/>
    <property type="evidence" value="ECO:0007669"/>
    <property type="project" value="TreeGrafter"/>
</dbReference>
<feature type="domain" description="C2H2-type" evidence="8">
    <location>
        <begin position="93"/>
        <end position="115"/>
    </location>
</feature>
<feature type="compositionally biased region" description="Low complexity" evidence="7">
    <location>
        <begin position="427"/>
        <end position="439"/>
    </location>
</feature>
<feature type="region of interest" description="Disordered" evidence="7">
    <location>
        <begin position="494"/>
        <end position="579"/>
    </location>
</feature>
<keyword evidence="5" id="KW-0539">Nucleus</keyword>
<feature type="compositionally biased region" description="Basic and acidic residues" evidence="7">
    <location>
        <begin position="837"/>
        <end position="846"/>
    </location>
</feature>
<feature type="compositionally biased region" description="Basic and acidic residues" evidence="7">
    <location>
        <begin position="289"/>
        <end position="306"/>
    </location>
</feature>
<dbReference type="GO" id="GO:0008270">
    <property type="term" value="F:zinc ion binding"/>
    <property type="evidence" value="ECO:0007669"/>
    <property type="project" value="UniProtKB-KW"/>
</dbReference>
<evidence type="ECO:0000313" key="9">
    <source>
        <dbReference type="EMBL" id="KAG8441235.1"/>
    </source>
</evidence>
<keyword evidence="3 6" id="KW-0863">Zinc-finger</keyword>
<dbReference type="SUPFAM" id="SSF57667">
    <property type="entry name" value="beta-beta-alpha zinc fingers"/>
    <property type="match status" value="1"/>
</dbReference>
<feature type="compositionally biased region" description="Pro residues" evidence="7">
    <location>
        <begin position="890"/>
        <end position="902"/>
    </location>
</feature>
<sequence length="971" mass="106274">MAAPSERTKEAGEIRESGEPKLCLAEEVEKPGRRSQEEEEEKGAEIAFVSDEEDESPLDLVQSSKPDSGRMVEKMSSEQNVGRAEDAKGPGQTTCEVCGACFETRKGLSSHARSHLRHLGVAESESSGAPIDLLYELAKQGKLPQDETLLGSKKSGSPRPGSPRGQWGDDDGPLNLTLDGESNKQTDCQFCGAWFETRKGLSSHARAHLRHLGVNDPEAKGSPIAALNSLIKSGEFKKRLSGQGTIENDTLIKTTGESTSSEATVSTSQASNGAARAKLTQTGTFTKMTDNDVKGDHISKTQDHGSHTLNAEGRIRVIGNSGGSEAAPHFRSPGGASSSTPVRINEPSSPCAMSSELGAHQKLVEARRAQMKSEVGRPHGKSPESGAQSRTSLPGLTHSRPHHTGSPPAKKLKASPGCKARMEPFWSNSNSPSPLNLSSRADPSRDIRCEFCNEFFENRKGLSSHARSHLRQMGVTEWHVNGSPIDTLREIIRKRRSGPQHISSIKKEPRMNEEPTSPSRTLSPLGLGSSGMTREHSVSPLGGRPPNTFLSPMSPKRPASHEPHLSHSEPKGYVHLEPKSTNQAPAKSYLQGDGRAKHYFQDQDRPKAYVQGDGRPKPYIQSEGRPKVYMHGGGRGKPFVQGENKPKPFMQGESKAKTYTKSYMHGDGKLKTFVQGDGKPKSYLHSDGKPNSFKLKHYVHSDHKPKQYMHGDGKQKAYIQTELPFKVKVKASPDKTAASLEACCELCGLYFENRKALASHARAHLRQFGVTEWCVNGSPIETLREWMKQRPQKAGAYLSYIQGRPFSKKFKKSAHLFKAGLAERDIPAAAGKMAETTAERGHETPSEKQINGQVQKAERRLSKPTELPPSQEDGASDHIPKSEEARPAPRARPVPSLVPRPPQTSLVKFVGNIYTLKCRFCDIQFQGPLSIQEQWVRHLQHHILEMNFSKPLNSPPAPTSPVQEPEVATAQ</sequence>
<feature type="region of interest" description="Disordered" evidence="7">
    <location>
        <begin position="145"/>
        <end position="179"/>
    </location>
</feature>
<feature type="region of interest" description="Disordered" evidence="7">
    <location>
        <begin position="1"/>
        <end position="92"/>
    </location>
</feature>
<accession>A0A8T2J7L4</accession>
<dbReference type="GO" id="GO:0005634">
    <property type="term" value="C:nucleus"/>
    <property type="evidence" value="ECO:0007669"/>
    <property type="project" value="UniProtKB-SubCell"/>
</dbReference>
<dbReference type="AlphaFoldDB" id="A0A8T2J7L4"/>
<dbReference type="Gene3D" id="3.30.160.60">
    <property type="entry name" value="Classic Zinc Finger"/>
    <property type="match status" value="1"/>
</dbReference>
<dbReference type="PANTHER" id="PTHR24396">
    <property type="entry name" value="ZINC FINGER PROTEIN"/>
    <property type="match status" value="1"/>
</dbReference>
<feature type="compositionally biased region" description="Basic and acidic residues" evidence="7">
    <location>
        <begin position="1"/>
        <end position="19"/>
    </location>
</feature>
<dbReference type="InterPro" id="IPR013087">
    <property type="entry name" value="Znf_C2H2_type"/>
</dbReference>
<evidence type="ECO:0000256" key="4">
    <source>
        <dbReference type="ARBA" id="ARBA00022833"/>
    </source>
</evidence>
<protein>
    <recommendedName>
        <fullName evidence="8">C2H2-type domain-containing protein</fullName>
    </recommendedName>
</protein>
<name>A0A8T2J7L4_9PIPI</name>
<keyword evidence="2" id="KW-0479">Metal-binding</keyword>
<feature type="region of interest" description="Disordered" evidence="7">
    <location>
        <begin position="831"/>
        <end position="902"/>
    </location>
</feature>